<evidence type="ECO:0000259" key="7">
    <source>
        <dbReference type="Pfam" id="PF01061"/>
    </source>
</evidence>
<keyword evidence="9" id="KW-1185">Reference proteome</keyword>
<evidence type="ECO:0000256" key="2">
    <source>
        <dbReference type="ARBA" id="ARBA00022692"/>
    </source>
</evidence>
<evidence type="ECO:0000256" key="6">
    <source>
        <dbReference type="SAM" id="Phobius"/>
    </source>
</evidence>
<dbReference type="Proteomes" id="UP001501020">
    <property type="component" value="Unassembled WGS sequence"/>
</dbReference>
<gene>
    <name evidence="8" type="ORF">GCM10009727_53890</name>
</gene>
<feature type="domain" description="ABC-2 type transporter transmembrane" evidence="7">
    <location>
        <begin position="30"/>
        <end position="235"/>
    </location>
</feature>
<dbReference type="EMBL" id="BAAAMR010000053">
    <property type="protein sequence ID" value="GAA2149977.1"/>
    <property type="molecule type" value="Genomic_DNA"/>
</dbReference>
<feature type="transmembrane region" description="Helical" evidence="6">
    <location>
        <begin position="41"/>
        <end position="61"/>
    </location>
</feature>
<evidence type="ECO:0000256" key="1">
    <source>
        <dbReference type="ARBA" id="ARBA00004141"/>
    </source>
</evidence>
<organism evidence="8 9">
    <name type="scientific">Actinomadura napierensis</name>
    <dbReference type="NCBI Taxonomy" id="267854"/>
    <lineage>
        <taxon>Bacteria</taxon>
        <taxon>Bacillati</taxon>
        <taxon>Actinomycetota</taxon>
        <taxon>Actinomycetes</taxon>
        <taxon>Streptosporangiales</taxon>
        <taxon>Thermomonosporaceae</taxon>
        <taxon>Actinomadura</taxon>
    </lineage>
</organism>
<feature type="transmembrane region" description="Helical" evidence="6">
    <location>
        <begin position="122"/>
        <end position="148"/>
    </location>
</feature>
<feature type="transmembrane region" description="Helical" evidence="6">
    <location>
        <begin position="160"/>
        <end position="184"/>
    </location>
</feature>
<keyword evidence="3 6" id="KW-1133">Transmembrane helix</keyword>
<evidence type="ECO:0000256" key="5">
    <source>
        <dbReference type="ARBA" id="ARBA00023251"/>
    </source>
</evidence>
<keyword evidence="2 6" id="KW-0812">Transmembrane</keyword>
<feature type="transmembrane region" description="Helical" evidence="6">
    <location>
        <begin position="196"/>
        <end position="221"/>
    </location>
</feature>
<accession>A0ABN2ZY58</accession>
<comment type="subcellular location">
    <subcellularLocation>
        <location evidence="1">Membrane</location>
        <topology evidence="1">Multi-pass membrane protein</topology>
    </subcellularLocation>
</comment>
<name>A0ABN2ZY58_9ACTN</name>
<feature type="transmembrane region" description="Helical" evidence="6">
    <location>
        <begin position="81"/>
        <end position="101"/>
    </location>
</feature>
<feature type="transmembrane region" description="Helical" evidence="6">
    <location>
        <begin position="241"/>
        <end position="262"/>
    </location>
</feature>
<comment type="caution">
    <text evidence="8">The sequence shown here is derived from an EMBL/GenBank/DDBJ whole genome shotgun (WGS) entry which is preliminary data.</text>
</comment>
<proteinExistence type="predicted"/>
<evidence type="ECO:0000313" key="9">
    <source>
        <dbReference type="Proteomes" id="UP001501020"/>
    </source>
</evidence>
<keyword evidence="5" id="KW-0046">Antibiotic resistance</keyword>
<dbReference type="Pfam" id="PF01061">
    <property type="entry name" value="ABC2_membrane"/>
    <property type="match status" value="1"/>
</dbReference>
<dbReference type="PIRSF" id="PIRSF006648">
    <property type="entry name" value="DrrB"/>
    <property type="match status" value="1"/>
</dbReference>
<keyword evidence="4 6" id="KW-0472">Membrane</keyword>
<evidence type="ECO:0000256" key="3">
    <source>
        <dbReference type="ARBA" id="ARBA00022989"/>
    </source>
</evidence>
<dbReference type="InterPro" id="IPR000412">
    <property type="entry name" value="ABC_2_transport"/>
</dbReference>
<reference evidence="8 9" key="1">
    <citation type="journal article" date="2019" name="Int. J. Syst. Evol. Microbiol.">
        <title>The Global Catalogue of Microorganisms (GCM) 10K type strain sequencing project: providing services to taxonomists for standard genome sequencing and annotation.</title>
        <authorList>
            <consortium name="The Broad Institute Genomics Platform"/>
            <consortium name="The Broad Institute Genome Sequencing Center for Infectious Disease"/>
            <person name="Wu L."/>
            <person name="Ma J."/>
        </authorList>
    </citation>
    <scope>NUCLEOTIDE SEQUENCE [LARGE SCALE GENOMIC DNA]</scope>
    <source>
        <strain evidence="8 9">JCM 13850</strain>
    </source>
</reference>
<sequence length="275" mass="28598">MSAVTAAPPAMPRASSARAAGTRAALGIAGRNLRTAFTTPSLLLPPIVAPLVFFTAFSGGLSVLAHVPGFAYRNGYLSFEFVFAALQGAVFAGIFSGLTLARDFESGVARRLLVGVRHHRAIVGGYVLTALGRAPVVTVALFLIGLAAGMKVTADPLQLLLLFAISECLAAMGALWACGIALRLRTVQAAPLMQIFAFLTVYLSPVFAPVGLLSPWLRAVARLNPFTALLESGRGLMQGDLVRLGATAAATAGLLLLLYLWAVLGLRRARAAGAS</sequence>
<dbReference type="InterPro" id="IPR013525">
    <property type="entry name" value="ABC2_TM"/>
</dbReference>
<dbReference type="RefSeq" id="WP_344272740.1">
    <property type="nucleotide sequence ID" value="NZ_BAAAMR010000053.1"/>
</dbReference>
<protein>
    <recommendedName>
        <fullName evidence="7">ABC-2 type transporter transmembrane domain-containing protein</fullName>
    </recommendedName>
</protein>
<evidence type="ECO:0000256" key="4">
    <source>
        <dbReference type="ARBA" id="ARBA00023136"/>
    </source>
</evidence>
<evidence type="ECO:0000313" key="8">
    <source>
        <dbReference type="EMBL" id="GAA2149977.1"/>
    </source>
</evidence>